<evidence type="ECO:0000313" key="14">
    <source>
        <dbReference type="EMBL" id="QKF95596.1"/>
    </source>
</evidence>
<dbReference type="GO" id="GO:0033644">
    <property type="term" value="C:host cell membrane"/>
    <property type="evidence" value="ECO:0007669"/>
    <property type="project" value="UniProtKB-SubCell"/>
</dbReference>
<keyword evidence="1" id="KW-0696">RNA-directed RNA polymerase</keyword>
<feature type="region of interest" description="Disordered" evidence="10">
    <location>
        <begin position="859"/>
        <end position="890"/>
    </location>
</feature>
<dbReference type="SUPFAM" id="SSF56672">
    <property type="entry name" value="DNA/RNA polymerases"/>
    <property type="match status" value="1"/>
</dbReference>
<feature type="domain" description="Peptidase C3" evidence="13">
    <location>
        <begin position="890"/>
        <end position="1109"/>
    </location>
</feature>
<dbReference type="GO" id="GO:0003724">
    <property type="term" value="F:RNA helicase activity"/>
    <property type="evidence" value="ECO:0007669"/>
    <property type="project" value="InterPro"/>
</dbReference>
<feature type="domain" description="SF3 helicase" evidence="12">
    <location>
        <begin position="375"/>
        <end position="556"/>
    </location>
</feature>
<keyword evidence="9" id="KW-0693">Viral RNA replication</keyword>
<dbReference type="InterPro" id="IPR044067">
    <property type="entry name" value="PCV_3C_PRO"/>
</dbReference>
<dbReference type="InterPro" id="IPR043504">
    <property type="entry name" value="Peptidase_S1_PA_chymotrypsin"/>
</dbReference>
<dbReference type="SUPFAM" id="SSF50494">
    <property type="entry name" value="Trypsin-like serine proteases"/>
    <property type="match status" value="1"/>
</dbReference>
<keyword evidence="7" id="KW-0788">Thiol protease</keyword>
<dbReference type="Gene3D" id="1.20.960.20">
    <property type="match status" value="1"/>
</dbReference>
<dbReference type="PROSITE" id="PS50507">
    <property type="entry name" value="RDRP_SSRNA_POS"/>
    <property type="match status" value="1"/>
</dbReference>
<dbReference type="InterPro" id="IPR009003">
    <property type="entry name" value="Peptidase_S1_PA"/>
</dbReference>
<dbReference type="EMBL" id="MN729612">
    <property type="protein sequence ID" value="QKF95596.1"/>
    <property type="molecule type" value="Genomic_RNA"/>
</dbReference>
<dbReference type="PROSITE" id="PS51218">
    <property type="entry name" value="SF3_HELICASE_2"/>
    <property type="match status" value="1"/>
</dbReference>
<name>A0A7D3UWS5_9VIRU</name>
<feature type="region of interest" description="Disordered" evidence="10">
    <location>
        <begin position="691"/>
        <end position="733"/>
    </location>
</feature>
<evidence type="ECO:0000256" key="9">
    <source>
        <dbReference type="ARBA" id="ARBA00022953"/>
    </source>
</evidence>
<dbReference type="PROSITE" id="PS51874">
    <property type="entry name" value="PCV_3C_PRO"/>
    <property type="match status" value="1"/>
</dbReference>
<evidence type="ECO:0000256" key="3">
    <source>
        <dbReference type="ARBA" id="ARBA00022679"/>
    </source>
</evidence>
<keyword evidence="5" id="KW-0547">Nucleotide-binding</keyword>
<feature type="domain" description="RdRp catalytic" evidence="11">
    <location>
        <begin position="1393"/>
        <end position="1530"/>
    </location>
</feature>
<evidence type="ECO:0000259" key="13">
    <source>
        <dbReference type="PROSITE" id="PS51874"/>
    </source>
</evidence>
<keyword evidence="4" id="KW-0548">Nucleotidyltransferase</keyword>
<evidence type="ECO:0000256" key="10">
    <source>
        <dbReference type="SAM" id="MobiDB-lite"/>
    </source>
</evidence>
<evidence type="ECO:0000256" key="8">
    <source>
        <dbReference type="ARBA" id="ARBA00022840"/>
    </source>
</evidence>
<keyword evidence="3" id="KW-0808">Transferase</keyword>
<proteinExistence type="predicted"/>
<evidence type="ECO:0000256" key="7">
    <source>
        <dbReference type="ARBA" id="ARBA00022807"/>
    </source>
</evidence>
<dbReference type="InterPro" id="IPR043502">
    <property type="entry name" value="DNA/RNA_pol_sf"/>
</dbReference>
<keyword evidence="8" id="KW-0067">ATP-binding</keyword>
<dbReference type="GO" id="GO:0006508">
    <property type="term" value="P:proteolysis"/>
    <property type="evidence" value="ECO:0007669"/>
    <property type="project" value="UniProtKB-KW"/>
</dbReference>
<dbReference type="GO" id="GO:0006351">
    <property type="term" value="P:DNA-templated transcription"/>
    <property type="evidence" value="ECO:0007669"/>
    <property type="project" value="InterPro"/>
</dbReference>
<dbReference type="GO" id="GO:0003723">
    <property type="term" value="F:RNA binding"/>
    <property type="evidence" value="ECO:0007669"/>
    <property type="project" value="InterPro"/>
</dbReference>
<evidence type="ECO:0000259" key="12">
    <source>
        <dbReference type="PROSITE" id="PS51218"/>
    </source>
</evidence>
<sequence length="1664" mass="185392">MDNQTPPFVSEYVTVSGMTARRFELRMRREEIQRRCARKRIASQWRSQPKALRESLVKSEMRDAFVERVQQDFGDIEEQAGKWIHVAAISAAAVGVGVVLYKMNRCLGKLSDNMDSVTGSVEEAVTAVTTLSESVSEAMSSVSTLSQEATKPVSGFNKAVDTVMTAVGTFVDTVKKLASGFWEMIFAVLCWTVMTAADLGGYVRDLFMSAIGHFSPRVAEVFESTKSSLSESSITEQAGDGLGLVGYLSALFCTILVPGDKSVTWRVGEIMKRVSNFERAASGFSAIFEGGLGICEKVINCVLGMVSTKAVTLVGGMQKEVNAWAERVDGLQRLNSMSNPTLDDLIEAQQVLQQGFNLKNIVRAAPLRQTIDRYLDRINGIIAPHRGMLENQQSFRQAPVFVMLGGESAVGKTTLLAHLSAMALLSSGEVTQENVMAHMWQKGTSEYWNGYCAQKCYVMDDCMQEHAVAGQKETEAIQIIRAVGSWPYPLNFADLDSKGRWYFVSKLIVGTTNVRNISQAVEGIVRCPQAVTRRVDYGYWMEVAPAFATESGTLDYEKFTRVKEERMKALLEKFEAEGSVGNEEVMKAFPWEAWILRPHRFDGSMPSDPVETTLDTAQRIGAALKERSSRHEEETQTMRRWLKMLDSKKIVEQVGSGPSFPRRALDRIDEMWLEAPVVTSPIGVALFPIQHHSDSDSEDPLTPREPPDVSQDALSWPEVCESPSAPDGAGGYRDRRVVGRAYAGVPYDNNHTVSSTDNFHRELRRRKERRTCAGLMKQLFDDMFNWIYKACHTISGWVTCLPPYIRGALGDGLTVVTTAGIGCATVLVLGSIIRRVFGFIRGLGASIYEGLLGKPEAQSVHHRQDPLEKHHPRKRSPKNAFPVISEQLGNPPDERVNNIVYENGYHMSMPHVAMGVITFISDTLFVMPKHFLGVLEQTDCDTVTLRSVAQHRFVYDIPRTMLLQSKRVEVEGSDIVYVRLPFGAIRSHRNIIGHLLSEQHLALVYNKINTPVRLDVTRYSNDDGKVKLTRTVFHSTTVRYQEEIVMSRASCANVFTYEAQTISGDCGAPLTIAEPRYYGGSCFLGIHVAGKVNVLQRAGYAAILSRESATHAMKILGAVNDRLVEDLAKRGVQVEPCPAEEQAGTADGSALHIGVVDQPVFSANKTQLYAINPPSGIMPPCERFPARLRPFPKDGEVIYPMRKAMANYFTPVLCKPVPNHRAVMAMAMQKHWEVTANCATDVLTFEQAITGIEGRGLKAINMRSSAGYPARLLYERKRDMFCGDEGIDFTKEEVIALRDRVEEIIAAARNGERLAHIFTDFLKDELRTKEKVDNGESRAISGSPVDYVVVCRMYFGAFLAACHETFVDSGMAPGINPYSDWHKLAEKLGFGKAPVFAGDFKRFDAAQQPLILSYILEYINSWYLRGATLEEMDSVKADNEIRNILFMDLLHSRHLTGESHELRHLVQWNKSLPSGHPLTTVVNSMFSLFTLTACYVDLTGDLKGMWEKVYLCTYGDDNVARVHATLIEVFNQVTVAEAMMRLFNLTYTSDVKGAELTPSQPFEAISFLKRKFQRADVDGGWVAPLDVNSIFSSLHWLKDKKDPVGQLTVNVHGASTELALHGEKQWTEWAVGARDWLQANNITLTHTCYEHALAEACARNPDWF</sequence>
<organism evidence="14">
    <name type="scientific">Ginkgo biloba dicistrovirus</name>
    <dbReference type="NCBI Taxonomy" id="2739249"/>
    <lineage>
        <taxon>Viruses</taxon>
        <taxon>Riboviria</taxon>
        <taxon>Orthornavirae</taxon>
        <taxon>Pisuviricota</taxon>
        <taxon>Pisoniviricetes</taxon>
        <taxon>Picornavirales</taxon>
        <taxon>Dicistroviridae</taxon>
    </lineage>
</organism>
<keyword evidence="6" id="KW-0378">Hydrolase</keyword>
<accession>A0A7D3UWS5</accession>
<protein>
    <recommendedName>
        <fullName evidence="15">Nonstructural polyprotein</fullName>
    </recommendedName>
</protein>
<dbReference type="Pfam" id="PF00680">
    <property type="entry name" value="RdRP_1"/>
    <property type="match status" value="1"/>
</dbReference>
<dbReference type="Gene3D" id="2.40.10.10">
    <property type="entry name" value="Trypsin-like serine proteases"/>
    <property type="match status" value="1"/>
</dbReference>
<dbReference type="GO" id="GO:0039694">
    <property type="term" value="P:viral RNA genome replication"/>
    <property type="evidence" value="ECO:0007669"/>
    <property type="project" value="InterPro"/>
</dbReference>
<evidence type="ECO:0000256" key="6">
    <source>
        <dbReference type="ARBA" id="ARBA00022801"/>
    </source>
</evidence>
<reference evidence="14" key="1">
    <citation type="submission" date="2019-11" db="EMBL/GenBank/DDBJ databases">
        <title>Viral genomes from plants on the riverside of the ancient canal in Zhenjiang city, China.</title>
        <authorList>
            <person name="Lu J."/>
            <person name="Yang X.S."/>
            <person name="Zhang W."/>
        </authorList>
    </citation>
    <scope>NUCLEOTIDE SEQUENCE</scope>
    <source>
        <strain evidence="14">Pt112-dic-9</strain>
    </source>
</reference>
<dbReference type="Gene3D" id="3.30.70.270">
    <property type="match status" value="1"/>
</dbReference>
<evidence type="ECO:0000256" key="1">
    <source>
        <dbReference type="ARBA" id="ARBA00022484"/>
    </source>
</evidence>
<dbReference type="Pfam" id="PF00910">
    <property type="entry name" value="RNA_helicase"/>
    <property type="match status" value="1"/>
</dbReference>
<dbReference type="GO" id="GO:0003968">
    <property type="term" value="F:RNA-directed RNA polymerase activity"/>
    <property type="evidence" value="ECO:0007669"/>
    <property type="project" value="UniProtKB-KW"/>
</dbReference>
<dbReference type="InterPro" id="IPR000605">
    <property type="entry name" value="Helicase_SF3_ssDNA/RNA_vir"/>
</dbReference>
<dbReference type="PRINTS" id="PR00918">
    <property type="entry name" value="CALICVIRUSNS"/>
</dbReference>
<feature type="compositionally biased region" description="Basic and acidic residues" evidence="10">
    <location>
        <begin position="691"/>
        <end position="707"/>
    </location>
</feature>
<dbReference type="InterPro" id="IPR043128">
    <property type="entry name" value="Rev_trsase/Diguanyl_cyclase"/>
</dbReference>
<evidence type="ECO:0000256" key="4">
    <source>
        <dbReference type="ARBA" id="ARBA00022695"/>
    </source>
</evidence>
<evidence type="ECO:0000256" key="2">
    <source>
        <dbReference type="ARBA" id="ARBA00022670"/>
    </source>
</evidence>
<dbReference type="GO" id="GO:0005524">
    <property type="term" value="F:ATP binding"/>
    <property type="evidence" value="ECO:0007669"/>
    <property type="project" value="UniProtKB-KW"/>
</dbReference>
<dbReference type="InterPro" id="IPR014759">
    <property type="entry name" value="Helicase_SF3_ssRNA_vir"/>
</dbReference>
<evidence type="ECO:0000259" key="11">
    <source>
        <dbReference type="PROSITE" id="PS50507"/>
    </source>
</evidence>
<dbReference type="InterPro" id="IPR004004">
    <property type="entry name" value="Helic/Pol/Pept_Calicivir-typ"/>
</dbReference>
<dbReference type="InterPro" id="IPR001205">
    <property type="entry name" value="RNA-dir_pol_C"/>
</dbReference>
<evidence type="ECO:0008006" key="15">
    <source>
        <dbReference type="Google" id="ProtNLM"/>
    </source>
</evidence>
<keyword evidence="2" id="KW-0645">Protease</keyword>
<dbReference type="GO" id="GO:0004197">
    <property type="term" value="F:cysteine-type endopeptidase activity"/>
    <property type="evidence" value="ECO:0007669"/>
    <property type="project" value="InterPro"/>
</dbReference>
<evidence type="ECO:0000256" key="5">
    <source>
        <dbReference type="ARBA" id="ARBA00022741"/>
    </source>
</evidence>
<dbReference type="InterPro" id="IPR007094">
    <property type="entry name" value="RNA-dir_pol_PSvirus"/>
</dbReference>